<reference evidence="10" key="1">
    <citation type="journal article" date="2019" name="Int. J. Syst. Evol. Microbiol.">
        <title>The Global Catalogue of Microorganisms (GCM) 10K type strain sequencing project: providing services to taxonomists for standard genome sequencing and annotation.</title>
        <authorList>
            <consortium name="The Broad Institute Genomics Platform"/>
            <consortium name="The Broad Institute Genome Sequencing Center for Infectious Disease"/>
            <person name="Wu L."/>
            <person name="Ma J."/>
        </authorList>
    </citation>
    <scope>NUCLEOTIDE SEQUENCE [LARGE SCALE GENOMIC DNA]</scope>
    <source>
        <strain evidence="10">JCM 10696</strain>
    </source>
</reference>
<comment type="caution">
    <text evidence="9">The sequence shown here is derived from an EMBL/GenBank/DDBJ whole genome shotgun (WGS) entry which is preliminary data.</text>
</comment>
<keyword evidence="6 7" id="KW-0472">Membrane</keyword>
<dbReference type="InterPro" id="IPR020846">
    <property type="entry name" value="MFS_dom"/>
</dbReference>
<gene>
    <name evidence="9" type="ORF">GCM10009550_52080</name>
</gene>
<dbReference type="InterPro" id="IPR036259">
    <property type="entry name" value="MFS_trans_sf"/>
</dbReference>
<evidence type="ECO:0000256" key="7">
    <source>
        <dbReference type="SAM" id="Phobius"/>
    </source>
</evidence>
<evidence type="ECO:0000313" key="10">
    <source>
        <dbReference type="Proteomes" id="UP001500665"/>
    </source>
</evidence>
<feature type="transmembrane region" description="Helical" evidence="7">
    <location>
        <begin position="53"/>
        <end position="73"/>
    </location>
</feature>
<dbReference type="InterPro" id="IPR005829">
    <property type="entry name" value="Sugar_transporter_CS"/>
</dbReference>
<feature type="transmembrane region" description="Helical" evidence="7">
    <location>
        <begin position="209"/>
        <end position="231"/>
    </location>
</feature>
<evidence type="ECO:0000256" key="2">
    <source>
        <dbReference type="ARBA" id="ARBA00022448"/>
    </source>
</evidence>
<organism evidence="9 10">
    <name type="scientific">Actinocorallia libanotica</name>
    <dbReference type="NCBI Taxonomy" id="46162"/>
    <lineage>
        <taxon>Bacteria</taxon>
        <taxon>Bacillati</taxon>
        <taxon>Actinomycetota</taxon>
        <taxon>Actinomycetes</taxon>
        <taxon>Streptosporangiales</taxon>
        <taxon>Thermomonosporaceae</taxon>
        <taxon>Actinocorallia</taxon>
    </lineage>
</organism>
<dbReference type="InterPro" id="IPR011701">
    <property type="entry name" value="MFS"/>
</dbReference>
<dbReference type="InterPro" id="IPR050171">
    <property type="entry name" value="MFS_Transporters"/>
</dbReference>
<sequence length="413" mass="42648">MRAERRSGTGGLPAAYWYLWLGMLINRVGGFGVLFLSLYLVQRRGVDAATAGLVVGLSGAGGAVGVLAGGVLADRWGRRRTLLACHLAAAGLMLALAFATRLPVIAAVTFLLGAFQSMAGPPLVAAITDVVPPADRQRAFNLQFWAHNLGVAAAGLLAGLLAEMSFTLLFVVEAAATFATFLLLAVKVRETLPPAPPAPEGPSRRGPGLGAVFADRTYLVFVGLTLLLAYMSTQSSTILPLAMSADGLGPAAYGLVTACAGALIVAGQLLVPRLIGGRPKARVLALANLLVGGGFALVALADEVPLHLAAALVWTAGSMLAAPPNAEVIAELAPQRLRGRYQGVFYLVFPAASFAAPALGGVSLERLGDLHWVLCGAVGALAALGHLLAGPARERRIARRAQTEKMHLGVLSR</sequence>
<evidence type="ECO:0000259" key="8">
    <source>
        <dbReference type="PROSITE" id="PS50850"/>
    </source>
</evidence>
<dbReference type="PANTHER" id="PTHR23517:SF2">
    <property type="entry name" value="MULTIDRUG RESISTANCE PROTEIN MDTH"/>
    <property type="match status" value="1"/>
</dbReference>
<keyword evidence="5 7" id="KW-1133">Transmembrane helix</keyword>
<keyword evidence="3" id="KW-1003">Cell membrane</keyword>
<feature type="transmembrane region" description="Helical" evidence="7">
    <location>
        <begin position="283"/>
        <end position="300"/>
    </location>
</feature>
<feature type="transmembrane region" description="Helical" evidence="7">
    <location>
        <begin position="370"/>
        <end position="390"/>
    </location>
</feature>
<proteinExistence type="predicted"/>
<evidence type="ECO:0000256" key="3">
    <source>
        <dbReference type="ARBA" id="ARBA00022475"/>
    </source>
</evidence>
<evidence type="ECO:0000256" key="4">
    <source>
        <dbReference type="ARBA" id="ARBA00022692"/>
    </source>
</evidence>
<dbReference type="RefSeq" id="WP_344243585.1">
    <property type="nucleotide sequence ID" value="NZ_BAAAHH010000024.1"/>
</dbReference>
<comment type="subcellular location">
    <subcellularLocation>
        <location evidence="1">Cell membrane</location>
        <topology evidence="1">Multi-pass membrane protein</topology>
    </subcellularLocation>
</comment>
<name>A0ABP4C7C1_9ACTN</name>
<feature type="transmembrane region" description="Helical" evidence="7">
    <location>
        <begin position="139"/>
        <end position="162"/>
    </location>
</feature>
<keyword evidence="4 7" id="KW-0812">Transmembrane</keyword>
<dbReference type="Gene3D" id="1.20.1250.20">
    <property type="entry name" value="MFS general substrate transporter like domains"/>
    <property type="match status" value="1"/>
</dbReference>
<feature type="transmembrane region" description="Helical" evidence="7">
    <location>
        <begin position="15"/>
        <end position="41"/>
    </location>
</feature>
<feature type="transmembrane region" description="Helical" evidence="7">
    <location>
        <begin position="306"/>
        <end position="323"/>
    </location>
</feature>
<dbReference type="PANTHER" id="PTHR23517">
    <property type="entry name" value="RESISTANCE PROTEIN MDTM, PUTATIVE-RELATED-RELATED"/>
    <property type="match status" value="1"/>
</dbReference>
<accession>A0ABP4C7C1</accession>
<dbReference type="EMBL" id="BAAAHH010000024">
    <property type="protein sequence ID" value="GAA0960642.1"/>
    <property type="molecule type" value="Genomic_DNA"/>
</dbReference>
<evidence type="ECO:0000256" key="1">
    <source>
        <dbReference type="ARBA" id="ARBA00004651"/>
    </source>
</evidence>
<evidence type="ECO:0000256" key="6">
    <source>
        <dbReference type="ARBA" id="ARBA00023136"/>
    </source>
</evidence>
<feature type="transmembrane region" description="Helical" evidence="7">
    <location>
        <begin position="251"/>
        <end position="271"/>
    </location>
</feature>
<dbReference type="PROSITE" id="PS00216">
    <property type="entry name" value="SUGAR_TRANSPORT_1"/>
    <property type="match status" value="1"/>
</dbReference>
<keyword evidence="10" id="KW-1185">Reference proteome</keyword>
<feature type="transmembrane region" description="Helical" evidence="7">
    <location>
        <begin position="80"/>
        <end position="99"/>
    </location>
</feature>
<feature type="transmembrane region" description="Helical" evidence="7">
    <location>
        <begin position="344"/>
        <end position="364"/>
    </location>
</feature>
<keyword evidence="2" id="KW-0813">Transport</keyword>
<dbReference type="PROSITE" id="PS50850">
    <property type="entry name" value="MFS"/>
    <property type="match status" value="1"/>
</dbReference>
<protein>
    <submittedName>
        <fullName evidence="9">MFS transporter</fullName>
    </submittedName>
</protein>
<evidence type="ECO:0000313" key="9">
    <source>
        <dbReference type="EMBL" id="GAA0960642.1"/>
    </source>
</evidence>
<dbReference type="Proteomes" id="UP001500665">
    <property type="component" value="Unassembled WGS sequence"/>
</dbReference>
<evidence type="ECO:0000256" key="5">
    <source>
        <dbReference type="ARBA" id="ARBA00022989"/>
    </source>
</evidence>
<dbReference type="SUPFAM" id="SSF103473">
    <property type="entry name" value="MFS general substrate transporter"/>
    <property type="match status" value="1"/>
</dbReference>
<feature type="domain" description="Major facilitator superfamily (MFS) profile" evidence="8">
    <location>
        <begin position="15"/>
        <end position="394"/>
    </location>
</feature>
<dbReference type="Pfam" id="PF07690">
    <property type="entry name" value="MFS_1"/>
    <property type="match status" value="1"/>
</dbReference>